<accession>A0AAU9NKX8</accession>
<dbReference type="AlphaFoldDB" id="A0AAU9NKX8"/>
<evidence type="ECO:0000313" key="2">
    <source>
        <dbReference type="Proteomes" id="UP001157418"/>
    </source>
</evidence>
<protein>
    <submittedName>
        <fullName evidence="1">Uncharacterized protein</fullName>
    </submittedName>
</protein>
<keyword evidence="2" id="KW-1185">Reference proteome</keyword>
<organism evidence="1 2">
    <name type="scientific">Lactuca virosa</name>
    <dbReference type="NCBI Taxonomy" id="75947"/>
    <lineage>
        <taxon>Eukaryota</taxon>
        <taxon>Viridiplantae</taxon>
        <taxon>Streptophyta</taxon>
        <taxon>Embryophyta</taxon>
        <taxon>Tracheophyta</taxon>
        <taxon>Spermatophyta</taxon>
        <taxon>Magnoliopsida</taxon>
        <taxon>eudicotyledons</taxon>
        <taxon>Gunneridae</taxon>
        <taxon>Pentapetalae</taxon>
        <taxon>asterids</taxon>
        <taxon>campanulids</taxon>
        <taxon>Asterales</taxon>
        <taxon>Asteraceae</taxon>
        <taxon>Cichorioideae</taxon>
        <taxon>Cichorieae</taxon>
        <taxon>Lactucinae</taxon>
        <taxon>Lactuca</taxon>
    </lineage>
</organism>
<dbReference type="Proteomes" id="UP001157418">
    <property type="component" value="Unassembled WGS sequence"/>
</dbReference>
<reference evidence="1 2" key="1">
    <citation type="submission" date="2022-01" db="EMBL/GenBank/DDBJ databases">
        <authorList>
            <person name="Xiong W."/>
            <person name="Schranz E."/>
        </authorList>
    </citation>
    <scope>NUCLEOTIDE SEQUENCE [LARGE SCALE GENOMIC DNA]</scope>
</reference>
<dbReference type="EMBL" id="CAKMRJ010004445">
    <property type="protein sequence ID" value="CAH1438438.1"/>
    <property type="molecule type" value="Genomic_DNA"/>
</dbReference>
<proteinExistence type="predicted"/>
<gene>
    <name evidence="1" type="ORF">LVIROSA_LOCUS24701</name>
</gene>
<name>A0AAU9NKX8_9ASTR</name>
<evidence type="ECO:0000313" key="1">
    <source>
        <dbReference type="EMBL" id="CAH1438438.1"/>
    </source>
</evidence>
<sequence>MSLDHDIPDLSGELDNEVCFDNKVNEDNLDVNCDKEEGEMGCFSSGKNYNDQGERGVGFLDRKRRFFNTSGVKKKGCFFIMSLMCLPRKNLTRSLNIKGMLKRL</sequence>
<comment type="caution">
    <text evidence="1">The sequence shown here is derived from an EMBL/GenBank/DDBJ whole genome shotgun (WGS) entry which is preliminary data.</text>
</comment>